<dbReference type="PANTHER" id="PTHR22950">
    <property type="entry name" value="AMINO ACID TRANSPORTER"/>
    <property type="match status" value="1"/>
</dbReference>
<evidence type="ECO:0000256" key="1">
    <source>
        <dbReference type="ARBA" id="ARBA00004141"/>
    </source>
</evidence>
<feature type="transmembrane region" description="Helical" evidence="5">
    <location>
        <begin position="435"/>
        <end position="459"/>
    </location>
</feature>
<dbReference type="OrthoDB" id="28208at2759"/>
<evidence type="ECO:0000256" key="2">
    <source>
        <dbReference type="ARBA" id="ARBA00022692"/>
    </source>
</evidence>
<keyword evidence="3 5" id="KW-1133">Transmembrane helix</keyword>
<organism evidence="7 8">
    <name type="scientific">Nitzschia inconspicua</name>
    <dbReference type="NCBI Taxonomy" id="303405"/>
    <lineage>
        <taxon>Eukaryota</taxon>
        <taxon>Sar</taxon>
        <taxon>Stramenopiles</taxon>
        <taxon>Ochrophyta</taxon>
        <taxon>Bacillariophyta</taxon>
        <taxon>Bacillariophyceae</taxon>
        <taxon>Bacillariophycidae</taxon>
        <taxon>Bacillariales</taxon>
        <taxon>Bacillariaceae</taxon>
        <taxon>Nitzschia</taxon>
    </lineage>
</organism>
<comment type="subcellular location">
    <subcellularLocation>
        <location evidence="1">Membrane</location>
        <topology evidence="1">Multi-pass membrane protein</topology>
    </subcellularLocation>
</comment>
<gene>
    <name evidence="7" type="ORF">IV203_033837</name>
</gene>
<keyword evidence="2 5" id="KW-0812">Transmembrane</keyword>
<evidence type="ECO:0000313" key="8">
    <source>
        <dbReference type="Proteomes" id="UP000693970"/>
    </source>
</evidence>
<protein>
    <submittedName>
        <fullName evidence="7">Transmembrane amino acid transporter</fullName>
    </submittedName>
</protein>
<feature type="domain" description="Amino acid transporter transmembrane" evidence="6">
    <location>
        <begin position="319"/>
        <end position="497"/>
    </location>
</feature>
<comment type="caution">
    <text evidence="7">The sequence shown here is derived from an EMBL/GenBank/DDBJ whole genome shotgun (WGS) entry which is preliminary data.</text>
</comment>
<dbReference type="AlphaFoldDB" id="A0A9K3M3L6"/>
<evidence type="ECO:0000256" key="5">
    <source>
        <dbReference type="SAM" id="Phobius"/>
    </source>
</evidence>
<feature type="transmembrane region" description="Helical" evidence="5">
    <location>
        <begin position="410"/>
        <end position="429"/>
    </location>
</feature>
<dbReference type="InterPro" id="IPR013057">
    <property type="entry name" value="AA_transpt_TM"/>
</dbReference>
<dbReference type="EMBL" id="JAGRRH010000002">
    <property type="protein sequence ID" value="KAG7373113.1"/>
    <property type="molecule type" value="Genomic_DNA"/>
</dbReference>
<dbReference type="GO" id="GO:0016020">
    <property type="term" value="C:membrane"/>
    <property type="evidence" value="ECO:0007669"/>
    <property type="project" value="UniProtKB-SubCell"/>
</dbReference>
<dbReference type="GO" id="GO:0015179">
    <property type="term" value="F:L-amino acid transmembrane transporter activity"/>
    <property type="evidence" value="ECO:0007669"/>
    <property type="project" value="TreeGrafter"/>
</dbReference>
<sequence>MYSVSQTPFEDKDIMLNRKDAGNDRTISKSTITNKSNKRDKFIGNSETTAVTFNLIKAIAGSGVLALPSGIAAMSDYGSSLFPAIALMTVLGGISAYTFAMYGRLVHVSQAKSLGELWEKKKNKRSAWFVSFASFLFCFGACLSYSILLGDVSSSMAQTLGGSGILTSRHFWIILLTTFVLYPLCNLPSLLALAPLSLAGVAAVLMTTMFIVFRCPFVNPGSPYAAVGGTLMKTLSAIQLPRFNTFNNGFCHPSSLILLGMAASAYLGHFTAPNFYHSVKRDECAVPSTSDDGGIDCITAAPEVDPSFQLKADESSVVLKDFFKVTIGGFSAVTIINCFIMAFGFLTFGGNSSGVILNNYSTFDSGATVCRFLTAISVIGGYPFLMSACRSEFLVLWNLRSGRTTASRMMEKRTTFFMLLMLTLGSMLISNAGFVIGLIGAILGSAIVYIFPSLLYLAYTGKMVETKRTRIRVERMFCRLLILFGIVAAFAGGSVSILSNCFPHLLI</sequence>
<reference evidence="7" key="1">
    <citation type="journal article" date="2021" name="Sci. Rep.">
        <title>Diploid genomic architecture of Nitzschia inconspicua, an elite biomass production diatom.</title>
        <authorList>
            <person name="Oliver A."/>
            <person name="Podell S."/>
            <person name="Pinowska A."/>
            <person name="Traller J.C."/>
            <person name="Smith S.R."/>
            <person name="McClure R."/>
            <person name="Beliaev A."/>
            <person name="Bohutskyi P."/>
            <person name="Hill E.A."/>
            <person name="Rabines A."/>
            <person name="Zheng H."/>
            <person name="Allen L.Z."/>
            <person name="Kuo A."/>
            <person name="Grigoriev I.V."/>
            <person name="Allen A.E."/>
            <person name="Hazlebeck D."/>
            <person name="Allen E.E."/>
        </authorList>
    </citation>
    <scope>NUCLEOTIDE SEQUENCE</scope>
    <source>
        <strain evidence="7">Hildebrandi</strain>
    </source>
</reference>
<proteinExistence type="predicted"/>
<dbReference type="Proteomes" id="UP000693970">
    <property type="component" value="Unassembled WGS sequence"/>
</dbReference>
<feature type="transmembrane region" description="Helical" evidence="5">
    <location>
        <begin position="366"/>
        <end position="389"/>
    </location>
</feature>
<dbReference type="PANTHER" id="PTHR22950:SF652">
    <property type="entry name" value="TRANSMEMBRANE AMINO ACID TRANSPORTER FAMILY PROTEIN"/>
    <property type="match status" value="1"/>
</dbReference>
<keyword evidence="4 5" id="KW-0472">Membrane</keyword>
<feature type="transmembrane region" description="Helical" evidence="5">
    <location>
        <begin position="480"/>
        <end position="499"/>
    </location>
</feature>
<feature type="transmembrane region" description="Helical" evidence="5">
    <location>
        <begin position="127"/>
        <end position="149"/>
    </location>
</feature>
<dbReference type="Pfam" id="PF01490">
    <property type="entry name" value="Aa_trans"/>
    <property type="match status" value="2"/>
</dbReference>
<feature type="transmembrane region" description="Helical" evidence="5">
    <location>
        <begin position="81"/>
        <end position="106"/>
    </location>
</feature>
<feature type="transmembrane region" description="Helical" evidence="5">
    <location>
        <begin position="55"/>
        <end position="75"/>
    </location>
</feature>
<feature type="transmembrane region" description="Helical" evidence="5">
    <location>
        <begin position="254"/>
        <end position="272"/>
    </location>
</feature>
<keyword evidence="8" id="KW-1185">Reference proteome</keyword>
<feature type="transmembrane region" description="Helical" evidence="5">
    <location>
        <begin position="169"/>
        <end position="185"/>
    </location>
</feature>
<evidence type="ECO:0000256" key="3">
    <source>
        <dbReference type="ARBA" id="ARBA00022989"/>
    </source>
</evidence>
<reference evidence="7" key="2">
    <citation type="submission" date="2021-04" db="EMBL/GenBank/DDBJ databases">
        <authorList>
            <person name="Podell S."/>
        </authorList>
    </citation>
    <scope>NUCLEOTIDE SEQUENCE</scope>
    <source>
        <strain evidence="7">Hildebrandi</strain>
    </source>
</reference>
<evidence type="ECO:0000313" key="7">
    <source>
        <dbReference type="EMBL" id="KAG7373113.1"/>
    </source>
</evidence>
<name>A0A9K3M3L6_9STRA</name>
<feature type="domain" description="Amino acid transporter transmembrane" evidence="6">
    <location>
        <begin position="46"/>
        <end position="281"/>
    </location>
</feature>
<evidence type="ECO:0000259" key="6">
    <source>
        <dbReference type="Pfam" id="PF01490"/>
    </source>
</evidence>
<feature type="transmembrane region" description="Helical" evidence="5">
    <location>
        <begin position="192"/>
        <end position="213"/>
    </location>
</feature>
<accession>A0A9K3M3L6</accession>
<feature type="transmembrane region" description="Helical" evidence="5">
    <location>
        <begin position="325"/>
        <end position="346"/>
    </location>
</feature>
<evidence type="ECO:0000256" key="4">
    <source>
        <dbReference type="ARBA" id="ARBA00023136"/>
    </source>
</evidence>